<keyword evidence="5" id="KW-1185">Reference proteome</keyword>
<feature type="compositionally biased region" description="Polar residues" evidence="2">
    <location>
        <begin position="398"/>
        <end position="414"/>
    </location>
</feature>
<evidence type="ECO:0000259" key="3">
    <source>
        <dbReference type="Pfam" id="PF01266"/>
    </source>
</evidence>
<organism evidence="4 5">
    <name type="scientific">Brevibacterium ammoniilyticum</name>
    <dbReference type="NCBI Taxonomy" id="1046555"/>
    <lineage>
        <taxon>Bacteria</taxon>
        <taxon>Bacillati</taxon>
        <taxon>Actinomycetota</taxon>
        <taxon>Actinomycetes</taxon>
        <taxon>Micrococcales</taxon>
        <taxon>Brevibacteriaceae</taxon>
        <taxon>Brevibacterium</taxon>
    </lineage>
</organism>
<dbReference type="EMBL" id="BAABNP010000001">
    <property type="protein sequence ID" value="GAA5339082.1"/>
    <property type="molecule type" value="Genomic_DNA"/>
</dbReference>
<protein>
    <submittedName>
        <fullName evidence="4">FAD-binding oxidoreductase</fullName>
    </submittedName>
</protein>
<dbReference type="Gene3D" id="3.30.9.10">
    <property type="entry name" value="D-Amino Acid Oxidase, subunit A, domain 2"/>
    <property type="match status" value="1"/>
</dbReference>
<dbReference type="InterPro" id="IPR006076">
    <property type="entry name" value="FAD-dep_OxRdtase"/>
</dbReference>
<evidence type="ECO:0000313" key="4">
    <source>
        <dbReference type="EMBL" id="GAA5339082.1"/>
    </source>
</evidence>
<name>A0ABP9TWM3_9MICO</name>
<dbReference type="SUPFAM" id="SSF54373">
    <property type="entry name" value="FAD-linked reductases, C-terminal domain"/>
    <property type="match status" value="1"/>
</dbReference>
<dbReference type="Pfam" id="PF01266">
    <property type="entry name" value="DAO"/>
    <property type="match status" value="1"/>
</dbReference>
<dbReference type="RefSeq" id="WP_342036846.1">
    <property type="nucleotide sequence ID" value="NZ_BAABBK010000001.1"/>
</dbReference>
<dbReference type="InterPro" id="IPR036188">
    <property type="entry name" value="FAD/NAD-bd_sf"/>
</dbReference>
<dbReference type="PANTHER" id="PTHR13847:SF287">
    <property type="entry name" value="FAD-DEPENDENT OXIDOREDUCTASE DOMAIN-CONTAINING PROTEIN 1"/>
    <property type="match status" value="1"/>
</dbReference>
<reference evidence="4 5" key="1">
    <citation type="submission" date="2024-02" db="EMBL/GenBank/DDBJ databases">
        <title>Characterization of antibiotic resistant novel bacterial strains and their environmental applications.</title>
        <authorList>
            <person name="Manzoor S."/>
            <person name="Abbas S."/>
            <person name="Arshad M."/>
            <person name="Li W.J."/>
            <person name="Ahmed I."/>
        </authorList>
    </citation>
    <scope>NUCLEOTIDE SEQUENCE [LARGE SCALE GENOMIC DNA]</scope>
    <source>
        <strain evidence="4 5">KACC 15558</strain>
    </source>
</reference>
<sequence>MNATTSEAVVVGGGVIGASIAWRLAQAGSAVTVLDSAAPGAGASGSCDKAIFLQSKRPGLPMRMAKESRSLYSTLSEELDADIEFSPGGGMVAIESDAHMDFMQGFIAEQRRAGIAVDLLDGDEARSLQPALADHVLGASYSPEDAEVNPLALNAALIDAAVRCGARVRRHCEFRTVIRRGDRVVGVETSLGRIDTGLVINAAGPYAGIVGHRAGVATPVRPRRGTILISEAQPPMVTGNLLCAQYVAAKHLASMPGAEQPPYGIGLSLGQTASGTLLIGGSREFAGFDKHPPRDVLAGIAAHAARVVPSLRNVRIIRAMTGLRPYTGDGLPIIARDSRLDGWITAAGHEGDGIALAPITGLIVRDLVTGEQSTQEYLPHLRSDRNTLLAAPDPDELSQAQAPTSPPTSRKQAS</sequence>
<evidence type="ECO:0000256" key="2">
    <source>
        <dbReference type="SAM" id="MobiDB-lite"/>
    </source>
</evidence>
<comment type="caution">
    <text evidence="4">The sequence shown here is derived from an EMBL/GenBank/DDBJ whole genome shotgun (WGS) entry which is preliminary data.</text>
</comment>
<evidence type="ECO:0000313" key="5">
    <source>
        <dbReference type="Proteomes" id="UP001498935"/>
    </source>
</evidence>
<accession>A0ABP9TWM3</accession>
<feature type="region of interest" description="Disordered" evidence="2">
    <location>
        <begin position="383"/>
        <end position="414"/>
    </location>
</feature>
<gene>
    <name evidence="4" type="ORF">KACC15558_01220</name>
</gene>
<dbReference type="PANTHER" id="PTHR13847">
    <property type="entry name" value="SARCOSINE DEHYDROGENASE-RELATED"/>
    <property type="match status" value="1"/>
</dbReference>
<dbReference type="Proteomes" id="UP001498935">
    <property type="component" value="Unassembled WGS sequence"/>
</dbReference>
<feature type="domain" description="FAD dependent oxidoreductase" evidence="3">
    <location>
        <begin position="8"/>
        <end position="367"/>
    </location>
</feature>
<evidence type="ECO:0000256" key="1">
    <source>
        <dbReference type="ARBA" id="ARBA00023002"/>
    </source>
</evidence>
<dbReference type="Gene3D" id="3.50.50.60">
    <property type="entry name" value="FAD/NAD(P)-binding domain"/>
    <property type="match status" value="1"/>
</dbReference>
<dbReference type="SUPFAM" id="SSF51905">
    <property type="entry name" value="FAD/NAD(P)-binding domain"/>
    <property type="match status" value="1"/>
</dbReference>
<keyword evidence="1" id="KW-0560">Oxidoreductase</keyword>
<proteinExistence type="predicted"/>